<dbReference type="SUPFAM" id="SSF51735">
    <property type="entry name" value="NAD(P)-binding Rossmann-fold domains"/>
    <property type="match status" value="1"/>
</dbReference>
<accession>A0ABT8S1H7</accession>
<evidence type="ECO:0000313" key="3">
    <source>
        <dbReference type="Proteomes" id="UP001169027"/>
    </source>
</evidence>
<dbReference type="InterPro" id="IPR036291">
    <property type="entry name" value="NAD(P)-bd_dom_sf"/>
</dbReference>
<evidence type="ECO:0000256" key="1">
    <source>
        <dbReference type="ARBA" id="ARBA00006484"/>
    </source>
</evidence>
<dbReference type="PANTHER" id="PTHR42879">
    <property type="entry name" value="3-OXOACYL-(ACYL-CARRIER-PROTEIN) REDUCTASE"/>
    <property type="match status" value="1"/>
</dbReference>
<keyword evidence="3" id="KW-1185">Reference proteome</keyword>
<dbReference type="InterPro" id="IPR002347">
    <property type="entry name" value="SDR_fam"/>
</dbReference>
<dbReference type="InterPro" id="IPR050259">
    <property type="entry name" value="SDR"/>
</dbReference>
<dbReference type="EMBL" id="JAUKVY010000006">
    <property type="protein sequence ID" value="MDO1532779.1"/>
    <property type="molecule type" value="Genomic_DNA"/>
</dbReference>
<dbReference type="Gene3D" id="3.40.50.720">
    <property type="entry name" value="NAD(P)-binding Rossmann-like Domain"/>
    <property type="match status" value="1"/>
</dbReference>
<name>A0ABT8S1H7_9BURK</name>
<evidence type="ECO:0000313" key="2">
    <source>
        <dbReference type="EMBL" id="MDO1532779.1"/>
    </source>
</evidence>
<gene>
    <name evidence="2" type="ORF">Q2T77_10805</name>
</gene>
<reference evidence="2" key="1">
    <citation type="submission" date="2023-06" db="EMBL/GenBank/DDBJ databases">
        <authorList>
            <person name="Jiang Y."/>
            <person name="Liu Q."/>
        </authorList>
    </citation>
    <scope>NUCLEOTIDE SEQUENCE</scope>
    <source>
        <strain evidence="2">CGMCC 1.12090</strain>
    </source>
</reference>
<proteinExistence type="inferred from homology"/>
<comment type="caution">
    <text evidence="2">The sequence shown here is derived from an EMBL/GenBank/DDBJ whole genome shotgun (WGS) entry which is preliminary data.</text>
</comment>
<organism evidence="2 3">
    <name type="scientific">Variovorax ginsengisoli</name>
    <dbReference type="NCBI Taxonomy" id="363844"/>
    <lineage>
        <taxon>Bacteria</taxon>
        <taxon>Pseudomonadati</taxon>
        <taxon>Pseudomonadota</taxon>
        <taxon>Betaproteobacteria</taxon>
        <taxon>Burkholderiales</taxon>
        <taxon>Comamonadaceae</taxon>
        <taxon>Variovorax</taxon>
    </lineage>
</organism>
<dbReference type="PANTHER" id="PTHR42879:SF2">
    <property type="entry name" value="3-OXOACYL-[ACYL-CARRIER-PROTEIN] REDUCTASE FABG"/>
    <property type="match status" value="1"/>
</dbReference>
<dbReference type="RefSeq" id="WP_301807967.1">
    <property type="nucleotide sequence ID" value="NZ_JAUJZH010000006.1"/>
</dbReference>
<dbReference type="PRINTS" id="PR00081">
    <property type="entry name" value="GDHRDH"/>
</dbReference>
<dbReference type="Pfam" id="PF13561">
    <property type="entry name" value="adh_short_C2"/>
    <property type="match status" value="1"/>
</dbReference>
<comment type="similarity">
    <text evidence="1">Belongs to the short-chain dehydrogenases/reductases (SDR) family.</text>
</comment>
<sequence length="262" mass="26493">MDLQLTGKHVLVTGGSRGIGLACAREFLREGARVSLAGRTAAHLEAAVAALRAEGHVAHGQLADLGDAGAALAMVDAAEAEGGPIDVLVNSAGAARRTPFDELQPQAWQDAMQAKFFTYVNVMDPVIKRMGARGTGAIVNVIGMGGKVATTTHLAGGAANAALMLATAGLAAAYGPRGVRVNAVNPALTLTDRMAEGLAAEARLHKTSAEAVLRDAQARMPLGRVAAPEDIARAVVFLASGAAGYISGAIVSMDGAAVPMVV</sequence>
<protein>
    <submittedName>
        <fullName evidence="2">SDR family oxidoreductase</fullName>
    </submittedName>
</protein>
<dbReference type="Proteomes" id="UP001169027">
    <property type="component" value="Unassembled WGS sequence"/>
</dbReference>